<dbReference type="KEGG" id="pgu:PGUG_05169"/>
<dbReference type="AlphaFoldDB" id="A5DPG8"/>
<evidence type="ECO:0000256" key="5">
    <source>
        <dbReference type="PIRSR" id="PIRSR602401-1"/>
    </source>
</evidence>
<protein>
    <recommendedName>
        <fullName evidence="10">Cytochrome P450</fullName>
    </recommendedName>
</protein>
<dbReference type="OMA" id="WPVFQIR"/>
<dbReference type="OrthoDB" id="1055148at2759"/>
<keyword evidence="7" id="KW-0812">Transmembrane</keyword>
<evidence type="ECO:0008006" key="10">
    <source>
        <dbReference type="Google" id="ProtNLM"/>
    </source>
</evidence>
<keyword evidence="5 6" id="KW-0349">Heme</keyword>
<dbReference type="Pfam" id="PF00067">
    <property type="entry name" value="p450"/>
    <property type="match status" value="1"/>
</dbReference>
<dbReference type="PRINTS" id="PR00463">
    <property type="entry name" value="EP450I"/>
</dbReference>
<dbReference type="PROSITE" id="PS00086">
    <property type="entry name" value="CYTOCHROME_P450"/>
    <property type="match status" value="1"/>
</dbReference>
<comment type="cofactor">
    <cofactor evidence="5">
        <name>heme</name>
        <dbReference type="ChEBI" id="CHEBI:30413"/>
    </cofactor>
</comment>
<name>A5DPG8_PICGU</name>
<dbReference type="SUPFAM" id="SSF48264">
    <property type="entry name" value="Cytochrome P450"/>
    <property type="match status" value="1"/>
</dbReference>
<comment type="similarity">
    <text evidence="1 6">Belongs to the cytochrome P450 family.</text>
</comment>
<dbReference type="GO" id="GO:0016705">
    <property type="term" value="F:oxidoreductase activity, acting on paired donors, with incorporation or reduction of molecular oxygen"/>
    <property type="evidence" value="ECO:0007669"/>
    <property type="project" value="InterPro"/>
</dbReference>
<feature type="transmembrane region" description="Helical" evidence="7">
    <location>
        <begin position="12"/>
        <end position="34"/>
    </location>
</feature>
<evidence type="ECO:0000256" key="3">
    <source>
        <dbReference type="ARBA" id="ARBA00023002"/>
    </source>
</evidence>
<dbReference type="InterPro" id="IPR017972">
    <property type="entry name" value="Cyt_P450_CS"/>
</dbReference>
<accession>A5DPG8</accession>
<keyword evidence="3 6" id="KW-0560">Oxidoreductase</keyword>
<keyword evidence="7" id="KW-0472">Membrane</keyword>
<dbReference type="Proteomes" id="UP000001997">
    <property type="component" value="Unassembled WGS sequence"/>
</dbReference>
<keyword evidence="2 5" id="KW-0479">Metal-binding</keyword>
<dbReference type="Gene3D" id="1.10.630.10">
    <property type="entry name" value="Cytochrome P450"/>
    <property type="match status" value="1"/>
</dbReference>
<feature type="binding site" description="axial binding residue" evidence="5">
    <location>
        <position position="450"/>
    </location>
    <ligand>
        <name>heme</name>
        <dbReference type="ChEBI" id="CHEBI:30413"/>
    </ligand>
    <ligandPart>
        <name>Fe</name>
        <dbReference type="ChEBI" id="CHEBI:18248"/>
    </ligandPart>
</feature>
<keyword evidence="4 5" id="KW-0408">Iron</keyword>
<dbReference type="STRING" id="294746.A5DPG8"/>
<evidence type="ECO:0000256" key="7">
    <source>
        <dbReference type="SAM" id="Phobius"/>
    </source>
</evidence>
<dbReference type="RefSeq" id="XP_001483214.2">
    <property type="nucleotide sequence ID" value="XM_001483164.1"/>
</dbReference>
<dbReference type="GO" id="GO:0005506">
    <property type="term" value="F:iron ion binding"/>
    <property type="evidence" value="ECO:0007669"/>
    <property type="project" value="InterPro"/>
</dbReference>
<keyword evidence="6" id="KW-0503">Monooxygenase</keyword>
<dbReference type="InterPro" id="IPR001128">
    <property type="entry name" value="Cyt_P450"/>
</dbReference>
<organism evidence="8 9">
    <name type="scientific">Meyerozyma guilliermondii (strain ATCC 6260 / CBS 566 / DSM 6381 / JCM 1539 / NBRC 10279 / NRRL Y-324)</name>
    <name type="common">Yeast</name>
    <name type="synonym">Candida guilliermondii</name>
    <dbReference type="NCBI Taxonomy" id="294746"/>
    <lineage>
        <taxon>Eukaryota</taxon>
        <taxon>Fungi</taxon>
        <taxon>Dikarya</taxon>
        <taxon>Ascomycota</taxon>
        <taxon>Saccharomycotina</taxon>
        <taxon>Pichiomycetes</taxon>
        <taxon>Debaryomycetaceae</taxon>
        <taxon>Meyerozyma</taxon>
    </lineage>
</organism>
<evidence type="ECO:0000313" key="9">
    <source>
        <dbReference type="Proteomes" id="UP000001997"/>
    </source>
</evidence>
<dbReference type="GO" id="GO:0020037">
    <property type="term" value="F:heme binding"/>
    <property type="evidence" value="ECO:0007669"/>
    <property type="project" value="InterPro"/>
</dbReference>
<dbReference type="InParanoid" id="A5DPG8"/>
<reference evidence="8 9" key="1">
    <citation type="journal article" date="2009" name="Nature">
        <title>Evolution of pathogenicity and sexual reproduction in eight Candida genomes.</title>
        <authorList>
            <person name="Butler G."/>
            <person name="Rasmussen M.D."/>
            <person name="Lin M.F."/>
            <person name="Santos M.A."/>
            <person name="Sakthikumar S."/>
            <person name="Munro C.A."/>
            <person name="Rheinbay E."/>
            <person name="Grabherr M."/>
            <person name="Forche A."/>
            <person name="Reedy J.L."/>
            <person name="Agrafioti I."/>
            <person name="Arnaud M.B."/>
            <person name="Bates S."/>
            <person name="Brown A.J."/>
            <person name="Brunke S."/>
            <person name="Costanzo M.C."/>
            <person name="Fitzpatrick D.A."/>
            <person name="de Groot P.W."/>
            <person name="Harris D."/>
            <person name="Hoyer L.L."/>
            <person name="Hube B."/>
            <person name="Klis F.M."/>
            <person name="Kodira C."/>
            <person name="Lennard N."/>
            <person name="Logue M.E."/>
            <person name="Martin R."/>
            <person name="Neiman A.M."/>
            <person name="Nikolaou E."/>
            <person name="Quail M.A."/>
            <person name="Quinn J."/>
            <person name="Santos M.C."/>
            <person name="Schmitzberger F.F."/>
            <person name="Sherlock G."/>
            <person name="Shah P."/>
            <person name="Silverstein K.A."/>
            <person name="Skrzypek M.S."/>
            <person name="Soll D."/>
            <person name="Staggs R."/>
            <person name="Stansfield I."/>
            <person name="Stumpf M.P."/>
            <person name="Sudbery P.E."/>
            <person name="Srikantha T."/>
            <person name="Zeng Q."/>
            <person name="Berman J."/>
            <person name="Berriman M."/>
            <person name="Heitman J."/>
            <person name="Gow N.A."/>
            <person name="Lorenz M.C."/>
            <person name="Birren B.W."/>
            <person name="Kellis M."/>
            <person name="Cuomo C.A."/>
        </authorList>
    </citation>
    <scope>NUCLEOTIDE SEQUENCE [LARGE SCALE GENOMIC DNA]</scope>
    <source>
        <strain evidence="9">ATCC 6260 / CBS 566 / DSM 6381 / JCM 1539 / NBRC 10279 / NRRL Y-324</strain>
    </source>
</reference>
<dbReference type="eggNOG" id="KOG0156">
    <property type="taxonomic scope" value="Eukaryota"/>
</dbReference>
<dbReference type="EMBL" id="CH408160">
    <property type="protein sequence ID" value="EDK41071.2"/>
    <property type="molecule type" value="Genomic_DNA"/>
</dbReference>
<sequence>MLLDLLFDFLNSYGYLLLVVSILIAAKSVFGAAYCTGIRKIKGIVEPPECEAFYGHLNVLGEDHATNLQTIGDRYNLKVFQVRFGVERAVILHTFAEGFSWFVKNHQSALIDRPLFYTFHKLVSNTQGLTVGTSPWDENCKRRRLAITKYMTRTALQKIQDLIDLESCSFVKDIWRLTCEGSIGVDPHIAAQRMSFNITTMLCYAIRFDTIDSSLLLDILKIVSQVSSFRSTNNNLQDYVPIYRYLPDKRREMAKEVSKKRDVWLNDFLNRAFERSEVRESFAGSMGTKKLSLEDLRSICVSLVSGGFETLASITSLLLAQLSTENGKEWQETAYGELTDAYGNDGDKLWNSVTFEEKCPFVVALIRETLRHYPVIPLCPPRKTTREFEYEGAKIPKGVTVILNCQAANHDKEHFGADADEFNPARWFDESLDINKPPFHFTFGAGSRACPGILLSHRALYATIGRMIFLFKIGPHGEKPDLNYKTYAEDKTAQTWSPLPFKISLEPRGPVDKFLNRDHLQHLVELSYEHI</sequence>
<dbReference type="GO" id="GO:0004497">
    <property type="term" value="F:monooxygenase activity"/>
    <property type="evidence" value="ECO:0007669"/>
    <property type="project" value="UniProtKB-KW"/>
</dbReference>
<dbReference type="VEuPathDB" id="FungiDB:PGUG_05169"/>
<dbReference type="HOGENOM" id="CLU_001570_2_4_1"/>
<evidence type="ECO:0000256" key="4">
    <source>
        <dbReference type="ARBA" id="ARBA00023004"/>
    </source>
</evidence>
<evidence type="ECO:0000313" key="8">
    <source>
        <dbReference type="EMBL" id="EDK41071.2"/>
    </source>
</evidence>
<dbReference type="CDD" id="cd11066">
    <property type="entry name" value="CYP_PhacA-like"/>
    <property type="match status" value="1"/>
</dbReference>
<dbReference type="PRINTS" id="PR00385">
    <property type="entry name" value="P450"/>
</dbReference>
<dbReference type="InterPro" id="IPR036396">
    <property type="entry name" value="Cyt_P450_sf"/>
</dbReference>
<proteinExistence type="inferred from homology"/>
<evidence type="ECO:0000256" key="1">
    <source>
        <dbReference type="ARBA" id="ARBA00010617"/>
    </source>
</evidence>
<evidence type="ECO:0000256" key="2">
    <source>
        <dbReference type="ARBA" id="ARBA00022723"/>
    </source>
</evidence>
<keyword evidence="7" id="KW-1133">Transmembrane helix</keyword>
<dbReference type="InterPro" id="IPR050364">
    <property type="entry name" value="Cytochrome_P450_fung"/>
</dbReference>
<evidence type="ECO:0000256" key="6">
    <source>
        <dbReference type="RuleBase" id="RU000461"/>
    </source>
</evidence>
<keyword evidence="9" id="KW-1185">Reference proteome</keyword>
<dbReference type="GeneID" id="5125009"/>
<gene>
    <name evidence="8" type="ORF">PGUG_05169</name>
</gene>
<dbReference type="InterPro" id="IPR002401">
    <property type="entry name" value="Cyt_P450_E_grp-I"/>
</dbReference>
<dbReference type="PANTHER" id="PTHR46300">
    <property type="entry name" value="P450, PUTATIVE (EUROFUNG)-RELATED-RELATED"/>
    <property type="match status" value="1"/>
</dbReference>
<dbReference type="PANTHER" id="PTHR46300:SF9">
    <property type="entry name" value="P450, PUTATIVE-RELATED"/>
    <property type="match status" value="1"/>
</dbReference>